<accession>A0ABS5U8B4</accession>
<evidence type="ECO:0000313" key="5">
    <source>
        <dbReference type="Proteomes" id="UP000784128"/>
    </source>
</evidence>
<dbReference type="SMART" id="SM00448">
    <property type="entry name" value="REC"/>
    <property type="match status" value="1"/>
</dbReference>
<name>A0ABS5U8B4_9BACT</name>
<dbReference type="PROSITE" id="PS50110">
    <property type="entry name" value="RESPONSE_REGULATORY"/>
    <property type="match status" value="1"/>
</dbReference>
<keyword evidence="5" id="KW-1185">Reference proteome</keyword>
<evidence type="ECO:0000256" key="2">
    <source>
        <dbReference type="PROSITE-ProRule" id="PRU00169"/>
    </source>
</evidence>
<evidence type="ECO:0000259" key="3">
    <source>
        <dbReference type="PROSITE" id="PS50110"/>
    </source>
</evidence>
<organism evidence="4 5">
    <name type="scientific">Pelotalea chapellei</name>
    <dbReference type="NCBI Taxonomy" id="44671"/>
    <lineage>
        <taxon>Bacteria</taxon>
        <taxon>Pseudomonadati</taxon>
        <taxon>Thermodesulfobacteriota</taxon>
        <taxon>Desulfuromonadia</taxon>
        <taxon>Geobacterales</taxon>
        <taxon>Geobacteraceae</taxon>
        <taxon>Pelotalea</taxon>
    </lineage>
</organism>
<comment type="caution">
    <text evidence="4">The sequence shown here is derived from an EMBL/GenBank/DDBJ whole genome shotgun (WGS) entry which is preliminary data.</text>
</comment>
<dbReference type="EMBL" id="JAHDYS010000007">
    <property type="protein sequence ID" value="MBT1071907.1"/>
    <property type="molecule type" value="Genomic_DNA"/>
</dbReference>
<evidence type="ECO:0000313" key="4">
    <source>
        <dbReference type="EMBL" id="MBT1071907.1"/>
    </source>
</evidence>
<dbReference type="InterPro" id="IPR011006">
    <property type="entry name" value="CheY-like_superfamily"/>
</dbReference>
<dbReference type="RefSeq" id="WP_214298219.1">
    <property type="nucleotide sequence ID" value="NZ_JAHDYS010000007.1"/>
</dbReference>
<dbReference type="InterPro" id="IPR001789">
    <property type="entry name" value="Sig_transdc_resp-reg_receiver"/>
</dbReference>
<dbReference type="SUPFAM" id="SSF52172">
    <property type="entry name" value="CheY-like"/>
    <property type="match status" value="1"/>
</dbReference>
<dbReference type="PANTHER" id="PTHR44591:SF3">
    <property type="entry name" value="RESPONSE REGULATORY DOMAIN-CONTAINING PROTEIN"/>
    <property type="match status" value="1"/>
</dbReference>
<evidence type="ECO:0000256" key="1">
    <source>
        <dbReference type="ARBA" id="ARBA00022553"/>
    </source>
</evidence>
<keyword evidence="1" id="KW-0597">Phosphoprotein</keyword>
<dbReference type="Gene3D" id="3.40.50.2300">
    <property type="match status" value="1"/>
</dbReference>
<dbReference type="Pfam" id="PF00072">
    <property type="entry name" value="Response_reg"/>
    <property type="match status" value="1"/>
</dbReference>
<protein>
    <submittedName>
        <fullName evidence="4">Response regulator</fullName>
    </submittedName>
</protein>
<proteinExistence type="predicted"/>
<comment type="caution">
    <text evidence="2">Lacks conserved residue(s) required for the propagation of feature annotation.</text>
</comment>
<reference evidence="4 5" key="1">
    <citation type="submission" date="2021-05" db="EMBL/GenBank/DDBJ databases">
        <title>The draft genome of Geobacter chapellei DSM 13688.</title>
        <authorList>
            <person name="Xu Z."/>
            <person name="Masuda Y."/>
            <person name="Itoh H."/>
            <person name="Senoo K."/>
        </authorList>
    </citation>
    <scope>NUCLEOTIDE SEQUENCE [LARGE SCALE GENOMIC DNA]</scope>
    <source>
        <strain evidence="4 5">DSM 13688</strain>
    </source>
</reference>
<dbReference type="PANTHER" id="PTHR44591">
    <property type="entry name" value="STRESS RESPONSE REGULATOR PROTEIN 1"/>
    <property type="match status" value="1"/>
</dbReference>
<gene>
    <name evidence="4" type="ORF">KJB30_08940</name>
</gene>
<feature type="domain" description="Response regulatory" evidence="3">
    <location>
        <begin position="12"/>
        <end position="128"/>
    </location>
</feature>
<sequence>MKNFPEHSSLHRIILVDGDSQMLQMLEMFLSREYHIVTARSAEEALELMSTTEPFQAALVSFSLPGMNGLNFLLRVSEAFPQTVRILMTSSFGDMDGIVKAIREGDINRIMVKPFSMSTLLEQLRHDVAEQYVVTGTILENYLQGESND</sequence>
<dbReference type="Proteomes" id="UP000784128">
    <property type="component" value="Unassembled WGS sequence"/>
</dbReference>
<dbReference type="InterPro" id="IPR050595">
    <property type="entry name" value="Bact_response_regulator"/>
</dbReference>